<organism evidence="1 2">
    <name type="scientific">[Clostridium] hylemonae DSM 15053</name>
    <dbReference type="NCBI Taxonomy" id="553973"/>
    <lineage>
        <taxon>Bacteria</taxon>
        <taxon>Bacillati</taxon>
        <taxon>Bacillota</taxon>
        <taxon>Clostridia</taxon>
        <taxon>Lachnospirales</taxon>
        <taxon>Lachnospiraceae</taxon>
    </lineage>
</organism>
<reference evidence="1" key="1">
    <citation type="submission" date="2009-02" db="EMBL/GenBank/DDBJ databases">
        <authorList>
            <person name="Fulton L."/>
            <person name="Clifton S."/>
            <person name="Fulton B."/>
            <person name="Xu J."/>
            <person name="Minx P."/>
            <person name="Pepin K.H."/>
            <person name="Johnson M."/>
            <person name="Bhonagiri V."/>
            <person name="Nash W.E."/>
            <person name="Mardis E.R."/>
            <person name="Wilson R.K."/>
        </authorList>
    </citation>
    <scope>NUCLEOTIDE SEQUENCE [LARGE SCALE GENOMIC DNA]</scope>
    <source>
        <strain evidence="1">DSM 15053</strain>
    </source>
</reference>
<reference evidence="1" key="2">
    <citation type="submission" date="2013-06" db="EMBL/GenBank/DDBJ databases">
        <title>Draft genome sequence of Clostridium hylemonae (DSM 15053).</title>
        <authorList>
            <person name="Sudarsanam P."/>
            <person name="Ley R."/>
            <person name="Guruge J."/>
            <person name="Turnbaugh P.J."/>
            <person name="Mahowald M."/>
            <person name="Liep D."/>
            <person name="Gordon J."/>
        </authorList>
    </citation>
    <scope>NUCLEOTIDE SEQUENCE</scope>
    <source>
        <strain evidence="1">DSM 15053</strain>
    </source>
</reference>
<dbReference type="HOGENOM" id="CLU_3116349_0_0_9"/>
<name>C0C603_9FIRM</name>
<keyword evidence="2" id="KW-1185">Reference proteome</keyword>
<proteinExistence type="predicted"/>
<dbReference type="EMBL" id="ABYI02000041">
    <property type="protein sequence ID" value="EEG72537.1"/>
    <property type="molecule type" value="Genomic_DNA"/>
</dbReference>
<comment type="caution">
    <text evidence="1">The sequence shown here is derived from an EMBL/GenBank/DDBJ whole genome shotgun (WGS) entry which is preliminary data.</text>
</comment>
<dbReference type="STRING" id="553973.CLOHYLEM_07540"/>
<evidence type="ECO:0000313" key="1">
    <source>
        <dbReference type="EMBL" id="EEG72537.1"/>
    </source>
</evidence>
<evidence type="ECO:0000313" key="2">
    <source>
        <dbReference type="Proteomes" id="UP000004893"/>
    </source>
</evidence>
<dbReference type="AlphaFoldDB" id="C0C603"/>
<sequence length="50" mass="6025">MDLPTDYFTENHDYKYNEFSKPNGDGERHFTEPLEDLKIIKKKIVNYSNE</sequence>
<protein>
    <submittedName>
        <fullName evidence="1">Uncharacterized protein</fullName>
    </submittedName>
</protein>
<gene>
    <name evidence="1" type="ORF">CLOHYLEM_07540</name>
</gene>
<accession>C0C603</accession>
<dbReference type="Proteomes" id="UP000004893">
    <property type="component" value="Unassembled WGS sequence"/>
</dbReference>